<dbReference type="Gene3D" id="2.60.40.790">
    <property type="match status" value="1"/>
</dbReference>
<keyword evidence="1" id="KW-0479">Metal-binding</keyword>
<dbReference type="GO" id="GO:0051082">
    <property type="term" value="F:unfolded protein binding"/>
    <property type="evidence" value="ECO:0007669"/>
    <property type="project" value="TreeGrafter"/>
</dbReference>
<dbReference type="GO" id="GO:0005737">
    <property type="term" value="C:cytoplasm"/>
    <property type="evidence" value="ECO:0007669"/>
    <property type="project" value="TreeGrafter"/>
</dbReference>
<dbReference type="CDD" id="cd06526">
    <property type="entry name" value="metazoan_ACD"/>
    <property type="match status" value="1"/>
</dbReference>
<comment type="similarity">
    <text evidence="2 3">Belongs to the small heat shock protein (HSP20) family.</text>
</comment>
<dbReference type="GO" id="GO:0046872">
    <property type="term" value="F:metal ion binding"/>
    <property type="evidence" value="ECO:0007669"/>
    <property type="project" value="UniProtKB-KW"/>
</dbReference>
<feature type="domain" description="SHSP" evidence="5">
    <location>
        <begin position="105"/>
        <end position="214"/>
    </location>
</feature>
<sequence length="233" mass="26337">KHAFDKVIVSASIRWKHFTNQCKKHIQRKKCYQKKKMSLIPIVFRDWWDDCWDTPLRTSQLLDQHFGSGISGDDLLTALTTAAAAQSALQNQRRSRYNRPWRNSSLAARQDSGSTVNVSDDKFQINLDVQQFAPEEISVKATDNSIIVEGKHEEKQDEHGFVSRQFVRRYVLPAGHDCNQIVSSLSSDGILTVTAPKKALPEAEGPKAIPIIQTGQPAKQLQDSEKKAVEQRK</sequence>
<dbReference type="GO" id="GO:0009408">
    <property type="term" value="P:response to heat"/>
    <property type="evidence" value="ECO:0007669"/>
    <property type="project" value="UniProtKB-ARBA"/>
</dbReference>
<feature type="binding site" evidence="1">
    <location>
        <position position="152"/>
    </location>
    <ligand>
        <name>Zn(2+)</name>
        <dbReference type="ChEBI" id="CHEBI:29105"/>
        <label>1</label>
    </ligand>
</feature>
<dbReference type="PIRSF" id="PIRSF036514">
    <property type="entry name" value="Sm_HSP_B1"/>
    <property type="match status" value="1"/>
</dbReference>
<dbReference type="PANTHER" id="PTHR45640">
    <property type="entry name" value="HEAT SHOCK PROTEIN HSP-12.2-RELATED"/>
    <property type="match status" value="1"/>
</dbReference>
<evidence type="ECO:0000313" key="6">
    <source>
        <dbReference type="EMBL" id="JAN95859.1"/>
    </source>
</evidence>
<feature type="region of interest" description="Disordered" evidence="4">
    <location>
        <begin position="199"/>
        <end position="233"/>
    </location>
</feature>
<dbReference type="InterPro" id="IPR002068">
    <property type="entry name" value="A-crystallin/Hsp20_dom"/>
</dbReference>
<name>A0A0P6K157_AEDAE</name>
<dbReference type="InterPro" id="IPR008978">
    <property type="entry name" value="HSP20-like_chaperone"/>
</dbReference>
<feature type="binding site" evidence="1">
    <location>
        <position position="154"/>
    </location>
    <ligand>
        <name>Zn(2+)</name>
        <dbReference type="ChEBI" id="CHEBI:29105"/>
        <label>3</label>
    </ligand>
</feature>
<evidence type="ECO:0000256" key="4">
    <source>
        <dbReference type="SAM" id="MobiDB-lite"/>
    </source>
</evidence>
<accession>A0A0P6K157</accession>
<feature type="compositionally biased region" description="Basic and acidic residues" evidence="4">
    <location>
        <begin position="222"/>
        <end position="233"/>
    </location>
</feature>
<evidence type="ECO:0000259" key="5">
    <source>
        <dbReference type="PROSITE" id="PS01031"/>
    </source>
</evidence>
<dbReference type="PROSITE" id="PS01031">
    <property type="entry name" value="SHSP"/>
    <property type="match status" value="1"/>
</dbReference>
<dbReference type="InParanoid" id="A0A0P6K157"/>
<dbReference type="InterPro" id="IPR055269">
    <property type="entry name" value="Alpha-crystallin/HSP_16"/>
</dbReference>
<dbReference type="InterPro" id="IPR001436">
    <property type="entry name" value="Alpha-crystallin/sHSP_animal"/>
</dbReference>
<feature type="non-terminal residue" evidence="6">
    <location>
        <position position="1"/>
    </location>
</feature>
<proteinExistence type="evidence at transcript level"/>
<dbReference type="GO" id="GO:0005634">
    <property type="term" value="C:nucleus"/>
    <property type="evidence" value="ECO:0007669"/>
    <property type="project" value="TreeGrafter"/>
</dbReference>
<organism evidence="6">
    <name type="scientific">Aedes aegypti</name>
    <name type="common">Yellowfever mosquito</name>
    <name type="synonym">Culex aegypti</name>
    <dbReference type="NCBI Taxonomy" id="7159"/>
    <lineage>
        <taxon>Eukaryota</taxon>
        <taxon>Metazoa</taxon>
        <taxon>Ecdysozoa</taxon>
        <taxon>Arthropoda</taxon>
        <taxon>Hexapoda</taxon>
        <taxon>Insecta</taxon>
        <taxon>Pterygota</taxon>
        <taxon>Neoptera</taxon>
        <taxon>Endopterygota</taxon>
        <taxon>Diptera</taxon>
        <taxon>Nematocera</taxon>
        <taxon>Culicoidea</taxon>
        <taxon>Culicidae</taxon>
        <taxon>Culicinae</taxon>
        <taxon>Aedini</taxon>
        <taxon>Aedes</taxon>
        <taxon>Stegomyia</taxon>
    </lineage>
</organism>
<evidence type="ECO:0000256" key="3">
    <source>
        <dbReference type="RuleBase" id="RU003616"/>
    </source>
</evidence>
<dbReference type="SUPFAM" id="SSF49764">
    <property type="entry name" value="HSP20-like chaperones"/>
    <property type="match status" value="1"/>
</dbReference>
<evidence type="ECO:0000256" key="1">
    <source>
        <dbReference type="PIRSR" id="PIRSR036514-1"/>
    </source>
</evidence>
<feature type="binding site" evidence="1">
    <location>
        <position position="159"/>
    </location>
    <ligand>
        <name>Zn(2+)</name>
        <dbReference type="ChEBI" id="CHEBI:29105"/>
        <label>1</label>
    </ligand>
</feature>
<keyword evidence="1" id="KW-0862">Zinc</keyword>
<protein>
    <submittedName>
        <fullName evidence="6">Putative alpha crystallin</fullName>
    </submittedName>
</protein>
<dbReference type="GO" id="GO:0042026">
    <property type="term" value="P:protein refolding"/>
    <property type="evidence" value="ECO:0007669"/>
    <property type="project" value="TreeGrafter"/>
</dbReference>
<dbReference type="EMBL" id="GDUN01000060">
    <property type="protein sequence ID" value="JAN95859.1"/>
    <property type="molecule type" value="mRNA"/>
</dbReference>
<dbReference type="PANTHER" id="PTHR45640:SF34">
    <property type="entry name" value="PROTEIN LETHAL(2)ESSENTIAL FOR LIFE"/>
    <property type="match status" value="1"/>
</dbReference>
<dbReference type="VEuPathDB" id="VectorBase:AAEL013344"/>
<dbReference type="AlphaFoldDB" id="A0A0P6K157"/>
<dbReference type="Pfam" id="PF00011">
    <property type="entry name" value="HSP20"/>
    <property type="match status" value="1"/>
</dbReference>
<reference evidence="6" key="1">
    <citation type="journal article" date="2016" name="PLoS ONE">
        <title>A Deep Insight into the Sialome of Male and Female Aedes aegypti Mosquitoes.</title>
        <authorList>
            <person name="Ribeiro J.M."/>
            <person name="Martin-Martin I."/>
            <person name="Arca B."/>
            <person name="Calvo E."/>
        </authorList>
    </citation>
    <scope>NUCLEOTIDE SEQUENCE</scope>
    <source>
        <strain evidence="6">Liverpool</strain>
        <tissue evidence="6">Salivary glands</tissue>
    </source>
</reference>
<evidence type="ECO:0000256" key="2">
    <source>
        <dbReference type="PROSITE-ProRule" id="PRU00285"/>
    </source>
</evidence>
<dbReference type="PRINTS" id="PR00299">
    <property type="entry name" value="ACRYSTALLIN"/>
</dbReference>